<gene>
    <name evidence="4" type="ORF">G7082_07785</name>
</gene>
<feature type="chain" id="PRO_5026358619" description="SpaA-like prealbumin fold domain-containing protein" evidence="2">
    <location>
        <begin position="28"/>
        <end position="1342"/>
    </location>
</feature>
<dbReference type="RefSeq" id="WP_166034547.1">
    <property type="nucleotide sequence ID" value="NZ_CP049887.1"/>
</dbReference>
<dbReference type="InterPro" id="IPR013783">
    <property type="entry name" value="Ig-like_fold"/>
</dbReference>
<evidence type="ECO:0000256" key="1">
    <source>
        <dbReference type="SAM" id="MobiDB-lite"/>
    </source>
</evidence>
<evidence type="ECO:0000313" key="5">
    <source>
        <dbReference type="Proteomes" id="UP000501747"/>
    </source>
</evidence>
<accession>A0A6G8ATU5</accession>
<keyword evidence="5" id="KW-1185">Reference proteome</keyword>
<dbReference type="PROSITE" id="PS51257">
    <property type="entry name" value="PROKAR_LIPOPROTEIN"/>
    <property type="match status" value="1"/>
</dbReference>
<dbReference type="Proteomes" id="UP000501747">
    <property type="component" value="Chromosome"/>
</dbReference>
<dbReference type="InterPro" id="IPR041033">
    <property type="entry name" value="SpaA_PFL_dom_1"/>
</dbReference>
<feature type="signal peptide" evidence="2">
    <location>
        <begin position="1"/>
        <end position="27"/>
    </location>
</feature>
<feature type="region of interest" description="Disordered" evidence="1">
    <location>
        <begin position="110"/>
        <end position="131"/>
    </location>
</feature>
<dbReference type="EMBL" id="CP049887">
    <property type="protein sequence ID" value="QIL48400.1"/>
    <property type="molecule type" value="Genomic_DNA"/>
</dbReference>
<evidence type="ECO:0000313" key="4">
    <source>
        <dbReference type="EMBL" id="QIL48400.1"/>
    </source>
</evidence>
<dbReference type="Gene3D" id="2.60.40.10">
    <property type="entry name" value="Immunoglobulins"/>
    <property type="match status" value="1"/>
</dbReference>
<organism evidence="4 5">
    <name type="scientific">Vagococcus hydrophili</name>
    <dbReference type="NCBI Taxonomy" id="2714947"/>
    <lineage>
        <taxon>Bacteria</taxon>
        <taxon>Bacillati</taxon>
        <taxon>Bacillota</taxon>
        <taxon>Bacilli</taxon>
        <taxon>Lactobacillales</taxon>
        <taxon>Enterococcaceae</taxon>
        <taxon>Vagococcus</taxon>
    </lineage>
</organism>
<reference evidence="4 5" key="1">
    <citation type="submission" date="2020-03" db="EMBL/GenBank/DDBJ databases">
        <title>Vagococcus sp. nov., isolated from beetles.</title>
        <authorList>
            <person name="Hyun D.-W."/>
            <person name="Bae J.-W."/>
        </authorList>
    </citation>
    <scope>NUCLEOTIDE SEQUENCE [LARGE SCALE GENOMIC DNA]</scope>
    <source>
        <strain evidence="4 5">HDW17B</strain>
    </source>
</reference>
<proteinExistence type="predicted"/>
<evidence type="ECO:0000259" key="3">
    <source>
        <dbReference type="Pfam" id="PF17802"/>
    </source>
</evidence>
<name>A0A6G8ATU5_9ENTE</name>
<feature type="domain" description="SpaA-like prealbumin fold" evidence="3">
    <location>
        <begin position="1016"/>
        <end position="1094"/>
    </location>
</feature>
<dbReference type="Pfam" id="PF17802">
    <property type="entry name" value="SpaA"/>
    <property type="match status" value="1"/>
</dbReference>
<feature type="compositionally biased region" description="Basic and acidic residues" evidence="1">
    <location>
        <begin position="110"/>
        <end position="129"/>
    </location>
</feature>
<protein>
    <recommendedName>
        <fullName evidence="3">SpaA-like prealbumin fold domain-containing protein</fullName>
    </recommendedName>
</protein>
<sequence length="1342" mass="153272">MKKLNLLLTFLIGMSCLLFVNSTTVSAQSVHDELNDVRKNGNHKTDKIMDEFKVSEVKKDGSLKEFKSRETVMNDTKIQVKWGFNTDNKYEKNDVLTYKIPEGISLERDYSGDLRDTSDTSTEAKEPTRETNASFFMSKESRTISIIFNKKTPAVNQDYNVTFETRLYYPDPDAAMLKELEWNTKNGDKIFYLNVPFSGTIKKSEEDSLILVDNTGQETDYMPKKAKMKKKVNNYQVVSTYQGQYDYGFGFDRTMVTGNKTIGVEINKSSIKLEAQSITASGKPIGEKETLKEGIDYKFEKDDRVIFLHDFNKVIYVTYEADFDYSKFEAADYNRDRFTTGFRSNAIGNDKNLPEEIQTFTDRYENYYWWIDFNLKKADQRKFLKFEEEYQKLSDPRSNLTFRKSDEPIHEFKLFVNLNKDLLRKNTKILIELDNQPKDVNEEQVFMNEVKGAPIYSYDVAVTEEGEVTLNDYNKRKESKDWKIEGDSSGHKLYLTYVGEDTDQSIGLSVPVGRSSRFGRWNFDQPGKASVVDSKGKTWIDKFRLDNVPDGENGVALWSNLFAVGLDQISISSTVNKIYMPLDKVEYTFREKAELKDVRSISIKNTGYGKKENEAETLEQGKDFKVNIDKNVVTITFLTEVKGRISIGYNLEYKMEKEDISISYTIAMIPKDGSPKRQLWSGGGVPGVWLSDSAVFFSKHNAVYKGADDEKIMFDGNKPINEGMYVINPRAREYTLKNYKIGDASNTKLKFGNQLKIYRLNRPLKNGETFNSVINEDTSTEILPTDKDYPKIETPSNSTGYEIMFTFNQEIKTPIAIRFGAEKENYYDQTTASVSDATEYEGNYHTDSTKGRIDFTTKLKAHFIAEKSTKYTEMINVSLKVPAMENAFIKKDTNFVINANLNNADIYNAKIILKDADGNIIPSSDVDVMGDVSIINNHRIIIKVNKDLHKGLDMVIPVVYRTSGDKIFTADKIYEELTRDEKPSEAYREPAKLTGQNTVNIDVSEATGTGSITIRKVVIKVIDSVTKKPISGAGFEISDGTDKMTTKLSGENGLIDAGGLLLREYNLENTVTPDYYLKGKDQKFTVKKQDVNEVLVELDPYSIVNVHFTYPDKTILDEVNPKIIELKQAPNKVVDLTKIDLVKNELNHLKENYPMYRYISFDKGIGEGDETKYKVASGKQDVYFYYQGVMSIDATKEMVFEDGINRKKKQTLKYLDDNPFELVVQDFRQSKSASLEPSMLRGNFKINASLTKPFRLNDDPNKELTDAELFYNNGDKRLPLNGKGSEILSMKQSAEDPAKKEFKFILDKKDDNKSFEVDVTPDRVSKNQYYQGEVSFELVQGP</sequence>
<evidence type="ECO:0000256" key="2">
    <source>
        <dbReference type="SAM" id="SignalP"/>
    </source>
</evidence>
<dbReference type="KEGG" id="vhy:G7082_07785"/>
<keyword evidence="2" id="KW-0732">Signal</keyword>